<accession>A0A8J2KZU6</accession>
<keyword evidence="3" id="KW-1185">Reference proteome</keyword>
<dbReference type="Proteomes" id="UP000708208">
    <property type="component" value="Unassembled WGS sequence"/>
</dbReference>
<evidence type="ECO:0000313" key="2">
    <source>
        <dbReference type="EMBL" id="CAG7824611.1"/>
    </source>
</evidence>
<organism evidence="2 3">
    <name type="scientific">Allacma fusca</name>
    <dbReference type="NCBI Taxonomy" id="39272"/>
    <lineage>
        <taxon>Eukaryota</taxon>
        <taxon>Metazoa</taxon>
        <taxon>Ecdysozoa</taxon>
        <taxon>Arthropoda</taxon>
        <taxon>Hexapoda</taxon>
        <taxon>Collembola</taxon>
        <taxon>Symphypleona</taxon>
        <taxon>Sminthuridae</taxon>
        <taxon>Allacma</taxon>
    </lineage>
</organism>
<gene>
    <name evidence="2" type="ORF">AFUS01_LOCUS34760</name>
</gene>
<keyword evidence="1" id="KW-1133">Transmembrane helix</keyword>
<comment type="caution">
    <text evidence="2">The sequence shown here is derived from an EMBL/GenBank/DDBJ whole genome shotgun (WGS) entry which is preliminary data.</text>
</comment>
<dbReference type="EMBL" id="CAJVCH010533492">
    <property type="protein sequence ID" value="CAG7824611.1"/>
    <property type="molecule type" value="Genomic_DNA"/>
</dbReference>
<feature type="non-terminal residue" evidence="2">
    <location>
        <position position="1"/>
    </location>
</feature>
<proteinExistence type="predicted"/>
<feature type="transmembrane region" description="Helical" evidence="1">
    <location>
        <begin position="6"/>
        <end position="26"/>
    </location>
</feature>
<sequence length="31" mass="3412">MITFNNGLITSFLTGAISYLIIMTQFNSSGR</sequence>
<keyword evidence="1" id="KW-0812">Transmembrane</keyword>
<name>A0A8J2KZU6_9HEXA</name>
<protein>
    <submittedName>
        <fullName evidence="2">Uncharacterized protein</fullName>
    </submittedName>
</protein>
<reference evidence="2" key="1">
    <citation type="submission" date="2021-06" db="EMBL/GenBank/DDBJ databases">
        <authorList>
            <person name="Hodson N. C."/>
            <person name="Mongue J. A."/>
            <person name="Jaron S. K."/>
        </authorList>
    </citation>
    <scope>NUCLEOTIDE SEQUENCE</scope>
</reference>
<dbReference type="AlphaFoldDB" id="A0A8J2KZU6"/>
<dbReference type="OrthoDB" id="8183114at2759"/>
<evidence type="ECO:0000256" key="1">
    <source>
        <dbReference type="SAM" id="Phobius"/>
    </source>
</evidence>
<keyword evidence="1" id="KW-0472">Membrane</keyword>
<evidence type="ECO:0000313" key="3">
    <source>
        <dbReference type="Proteomes" id="UP000708208"/>
    </source>
</evidence>